<gene>
    <name evidence="2" type="ORF">E2562_013351</name>
</gene>
<keyword evidence="1" id="KW-0812">Transmembrane</keyword>
<evidence type="ECO:0000313" key="2">
    <source>
        <dbReference type="EMBL" id="KAF0899116.1"/>
    </source>
</evidence>
<dbReference type="EMBL" id="SPHZ02000009">
    <property type="protein sequence ID" value="KAF0899116.1"/>
    <property type="molecule type" value="Genomic_DNA"/>
</dbReference>
<reference evidence="2 3" key="1">
    <citation type="submission" date="2019-11" db="EMBL/GenBank/DDBJ databases">
        <title>Whole genome sequence of Oryza granulata.</title>
        <authorList>
            <person name="Li W."/>
        </authorList>
    </citation>
    <scope>NUCLEOTIDE SEQUENCE [LARGE SCALE GENOMIC DNA]</scope>
    <source>
        <strain evidence="3">cv. Menghai</strain>
        <tissue evidence="2">Leaf</tissue>
    </source>
</reference>
<feature type="transmembrane region" description="Helical" evidence="1">
    <location>
        <begin position="126"/>
        <end position="147"/>
    </location>
</feature>
<dbReference type="OrthoDB" id="717169at2759"/>
<proteinExistence type="predicted"/>
<name>A0A6G1CG35_9ORYZ</name>
<sequence length="221" mass="23334">MAAVRGGRLASAVVVSVLALGALWLACGFRIARAVDHCAAVKAAGGSMWGDAECRDSIKVMTPMAVLSLILMAVAVRLEVKAELAEEADAQICEAAASAHDVVLPDPELQQPVITPAGPGPGPERLIVCAYDAVVVLMIISLSLYYISVILMGKLLQMVGASILEDYPGDEGIAAVMVAGSIFKNIGYLSLSVWHFCLVVPYAVLRLRRFLKKVVSLIESA</sequence>
<evidence type="ECO:0000256" key="1">
    <source>
        <dbReference type="SAM" id="Phobius"/>
    </source>
</evidence>
<protein>
    <submittedName>
        <fullName evidence="2">Uncharacterized protein</fullName>
    </submittedName>
</protein>
<feature type="transmembrane region" description="Helical" evidence="1">
    <location>
        <begin position="186"/>
        <end position="205"/>
    </location>
</feature>
<accession>A0A6G1CG35</accession>
<dbReference type="PROSITE" id="PS51257">
    <property type="entry name" value="PROKAR_LIPOPROTEIN"/>
    <property type="match status" value="1"/>
</dbReference>
<dbReference type="Proteomes" id="UP000479710">
    <property type="component" value="Unassembled WGS sequence"/>
</dbReference>
<dbReference type="AlphaFoldDB" id="A0A6G1CG35"/>
<keyword evidence="1" id="KW-0472">Membrane</keyword>
<organism evidence="2 3">
    <name type="scientific">Oryza meyeriana var. granulata</name>
    <dbReference type="NCBI Taxonomy" id="110450"/>
    <lineage>
        <taxon>Eukaryota</taxon>
        <taxon>Viridiplantae</taxon>
        <taxon>Streptophyta</taxon>
        <taxon>Embryophyta</taxon>
        <taxon>Tracheophyta</taxon>
        <taxon>Spermatophyta</taxon>
        <taxon>Magnoliopsida</taxon>
        <taxon>Liliopsida</taxon>
        <taxon>Poales</taxon>
        <taxon>Poaceae</taxon>
        <taxon>BOP clade</taxon>
        <taxon>Oryzoideae</taxon>
        <taxon>Oryzeae</taxon>
        <taxon>Oryzinae</taxon>
        <taxon>Oryza</taxon>
        <taxon>Oryza meyeriana</taxon>
    </lineage>
</organism>
<keyword evidence="3" id="KW-1185">Reference proteome</keyword>
<evidence type="ECO:0000313" key="3">
    <source>
        <dbReference type="Proteomes" id="UP000479710"/>
    </source>
</evidence>
<keyword evidence="1" id="KW-1133">Transmembrane helix</keyword>
<comment type="caution">
    <text evidence="2">The sequence shown here is derived from an EMBL/GenBank/DDBJ whole genome shotgun (WGS) entry which is preliminary data.</text>
</comment>